<dbReference type="Proteomes" id="UP000217076">
    <property type="component" value="Unassembled WGS sequence"/>
</dbReference>
<gene>
    <name evidence="2" type="ORF">SAMN05421742_101228</name>
</gene>
<dbReference type="EMBL" id="FNCV01000001">
    <property type="protein sequence ID" value="SDG43183.1"/>
    <property type="molecule type" value="Genomic_DNA"/>
</dbReference>
<dbReference type="InterPro" id="IPR011105">
    <property type="entry name" value="Cell_wall_hydrolase_SleB"/>
</dbReference>
<dbReference type="GO" id="GO:0016787">
    <property type="term" value="F:hydrolase activity"/>
    <property type="evidence" value="ECO:0007669"/>
    <property type="project" value="UniProtKB-KW"/>
</dbReference>
<dbReference type="Pfam" id="PF07486">
    <property type="entry name" value="Hydrolase_2"/>
    <property type="match status" value="1"/>
</dbReference>
<keyword evidence="3" id="KW-1185">Reference proteome</keyword>
<evidence type="ECO:0000259" key="1">
    <source>
        <dbReference type="Pfam" id="PF07486"/>
    </source>
</evidence>
<dbReference type="AlphaFoldDB" id="A0A1G7U6V4"/>
<evidence type="ECO:0000313" key="3">
    <source>
        <dbReference type="Proteomes" id="UP000217076"/>
    </source>
</evidence>
<name>A0A1G7U6V4_9PROT</name>
<dbReference type="STRING" id="83401.SAMN05421742_101228"/>
<proteinExistence type="predicted"/>
<reference evidence="3" key="1">
    <citation type="submission" date="2016-10" db="EMBL/GenBank/DDBJ databases">
        <authorList>
            <person name="Varghese N."/>
            <person name="Submissions S."/>
        </authorList>
    </citation>
    <scope>NUCLEOTIDE SEQUENCE [LARGE SCALE GENOMIC DNA]</scope>
    <source>
        <strain evidence="3">930I</strain>
    </source>
</reference>
<keyword evidence="2" id="KW-0378">Hydrolase</keyword>
<protein>
    <submittedName>
        <fullName evidence="2">Cell Wall Hydrolase</fullName>
    </submittedName>
</protein>
<accession>A0A1G7U6V4</accession>
<dbReference type="OrthoDB" id="5395100at2"/>
<feature type="domain" description="Cell wall hydrolase SleB" evidence="1">
    <location>
        <begin position="34"/>
        <end position="149"/>
    </location>
</feature>
<evidence type="ECO:0000313" key="2">
    <source>
        <dbReference type="EMBL" id="SDG43183.1"/>
    </source>
</evidence>
<dbReference type="RefSeq" id="WP_092614132.1">
    <property type="nucleotide sequence ID" value="NZ_FNCV01000001.1"/>
</dbReference>
<dbReference type="Gene3D" id="1.10.10.2520">
    <property type="entry name" value="Cell wall hydrolase SleB, domain 1"/>
    <property type="match status" value="1"/>
</dbReference>
<dbReference type="InterPro" id="IPR042047">
    <property type="entry name" value="SleB_dom1"/>
</dbReference>
<sequence>MNPADTRPLAPADPTERRRAADILARTLYGEARGEPVRGKEAVASVVLNRVRRARQRGGWWWGTTITEVCLKPWQFSCWNLGDPNRPRIEAVGEGDRVFRSCQRIAERALAGTLPDPTGGATHYHARGVHPPWAWHQAPSAEIGRHLFYNNIE</sequence>
<organism evidence="2 3">
    <name type="scientific">Roseospirillum parvum</name>
    <dbReference type="NCBI Taxonomy" id="83401"/>
    <lineage>
        <taxon>Bacteria</taxon>
        <taxon>Pseudomonadati</taxon>
        <taxon>Pseudomonadota</taxon>
        <taxon>Alphaproteobacteria</taxon>
        <taxon>Rhodospirillales</taxon>
        <taxon>Rhodospirillaceae</taxon>
        <taxon>Roseospirillum</taxon>
    </lineage>
</organism>